<gene>
    <name evidence="1" type="ORF">BJ982_001311</name>
</gene>
<dbReference type="EMBL" id="JACHND010000001">
    <property type="protein sequence ID" value="MBB4699767.1"/>
    <property type="molecule type" value="Genomic_DNA"/>
</dbReference>
<evidence type="ECO:0000313" key="1">
    <source>
        <dbReference type="EMBL" id="MBB4699767.1"/>
    </source>
</evidence>
<comment type="caution">
    <text evidence="1">The sequence shown here is derived from an EMBL/GenBank/DDBJ whole genome shotgun (WGS) entry which is preliminary data.</text>
</comment>
<dbReference type="AlphaFoldDB" id="A0A7W7D3S7"/>
<reference evidence="1 2" key="1">
    <citation type="submission" date="2020-08" db="EMBL/GenBank/DDBJ databases">
        <title>Sequencing the genomes of 1000 actinobacteria strains.</title>
        <authorList>
            <person name="Klenk H.-P."/>
        </authorList>
    </citation>
    <scope>NUCLEOTIDE SEQUENCE [LARGE SCALE GENOMIC DNA]</scope>
    <source>
        <strain evidence="1 2">DSM 45784</strain>
    </source>
</reference>
<organism evidence="1 2">
    <name type="scientific">Sphaerisporangium siamense</name>
    <dbReference type="NCBI Taxonomy" id="795645"/>
    <lineage>
        <taxon>Bacteria</taxon>
        <taxon>Bacillati</taxon>
        <taxon>Actinomycetota</taxon>
        <taxon>Actinomycetes</taxon>
        <taxon>Streptosporangiales</taxon>
        <taxon>Streptosporangiaceae</taxon>
        <taxon>Sphaerisporangium</taxon>
    </lineage>
</organism>
<dbReference type="Proteomes" id="UP000542210">
    <property type="component" value="Unassembled WGS sequence"/>
</dbReference>
<protein>
    <submittedName>
        <fullName evidence="1">Uncharacterized protein</fullName>
    </submittedName>
</protein>
<proteinExistence type="predicted"/>
<accession>A0A7W7D3S7</accession>
<name>A0A7W7D3S7_9ACTN</name>
<evidence type="ECO:0000313" key="2">
    <source>
        <dbReference type="Proteomes" id="UP000542210"/>
    </source>
</evidence>
<keyword evidence="2" id="KW-1185">Reference proteome</keyword>
<sequence>MEAKPRRWDPAERAAAAQLDQLEPGWFVTYGVGSRRFVAIAAWRVPSPLRIETASIKELRELMREAESEAARPGELWTRVA</sequence>
<dbReference type="RefSeq" id="WP_184877534.1">
    <property type="nucleotide sequence ID" value="NZ_BOOV01000031.1"/>
</dbReference>